<keyword evidence="1 2" id="KW-0533">Nickel</keyword>
<evidence type="ECO:0000256" key="1">
    <source>
        <dbReference type="ARBA" id="ARBA00022596"/>
    </source>
</evidence>
<dbReference type="Gene3D" id="3.10.20.300">
    <property type="entry name" value="mk0293 like domain"/>
    <property type="match status" value="1"/>
</dbReference>
<evidence type="ECO:0000313" key="4">
    <source>
        <dbReference type="Proteomes" id="UP000324298"/>
    </source>
</evidence>
<keyword evidence="4" id="KW-1185">Reference proteome</keyword>
<proteinExistence type="inferred from homology"/>
<comment type="similarity">
    <text evidence="2">Belongs to the LarC family.</text>
</comment>
<dbReference type="Pfam" id="PF01969">
    <property type="entry name" value="Ni_insertion"/>
    <property type="match status" value="1"/>
</dbReference>
<organism evidence="3 4">
    <name type="scientific">Oryzomonas rubra</name>
    <dbReference type="NCBI Taxonomy" id="2509454"/>
    <lineage>
        <taxon>Bacteria</taxon>
        <taxon>Pseudomonadati</taxon>
        <taxon>Thermodesulfobacteriota</taxon>
        <taxon>Desulfuromonadia</taxon>
        <taxon>Geobacterales</taxon>
        <taxon>Geobacteraceae</taxon>
        <taxon>Oryzomonas</taxon>
    </lineage>
</organism>
<accession>A0A5A9XIV6</accession>
<dbReference type="PANTHER" id="PTHR36566:SF1">
    <property type="entry name" value="PYRIDINIUM-3,5-BISTHIOCARBOXYLIC ACID MONONUCLEOTIDE NICKEL INSERTION PROTEIN"/>
    <property type="match status" value="1"/>
</dbReference>
<reference evidence="3 4" key="1">
    <citation type="submission" date="2019-04" db="EMBL/GenBank/DDBJ databases">
        <title>Geobacter ruber sp. nov., ferric-reducing bacteria isolated from paddy soil.</title>
        <authorList>
            <person name="Xu Z."/>
            <person name="Masuda Y."/>
            <person name="Itoh H."/>
            <person name="Senoo K."/>
        </authorList>
    </citation>
    <scope>NUCLEOTIDE SEQUENCE [LARGE SCALE GENOMIC DNA]</scope>
    <source>
        <strain evidence="3 4">Red88</strain>
    </source>
</reference>
<keyword evidence="2" id="KW-0456">Lyase</keyword>
<dbReference type="HAMAP" id="MF_01074">
    <property type="entry name" value="LarC"/>
    <property type="match status" value="1"/>
</dbReference>
<dbReference type="AlphaFoldDB" id="A0A5A9XIV6"/>
<protein>
    <recommendedName>
        <fullName evidence="2">Putative nickel insertion protein</fullName>
    </recommendedName>
</protein>
<dbReference type="EMBL" id="SRSD01000005">
    <property type="protein sequence ID" value="KAA0891621.1"/>
    <property type="molecule type" value="Genomic_DNA"/>
</dbReference>
<dbReference type="RefSeq" id="WP_149307320.1">
    <property type="nucleotide sequence ID" value="NZ_SRSD01000005.1"/>
</dbReference>
<evidence type="ECO:0000313" key="3">
    <source>
        <dbReference type="EMBL" id="KAA0891621.1"/>
    </source>
</evidence>
<dbReference type="GO" id="GO:0016829">
    <property type="term" value="F:lyase activity"/>
    <property type="evidence" value="ECO:0007669"/>
    <property type="project" value="UniProtKB-UniRule"/>
</dbReference>
<name>A0A5A9XIV6_9BACT</name>
<dbReference type="OrthoDB" id="9765625at2"/>
<dbReference type="Gene3D" id="3.30.70.1380">
    <property type="entry name" value="Transcriptional regulatory protein pf0864 domain like"/>
    <property type="match status" value="1"/>
</dbReference>
<dbReference type="GO" id="GO:0016151">
    <property type="term" value="F:nickel cation binding"/>
    <property type="evidence" value="ECO:0007669"/>
    <property type="project" value="UniProtKB-UniRule"/>
</dbReference>
<dbReference type="NCBIfam" id="TIGR00299">
    <property type="entry name" value="nickel pincer cofactor biosynthesis protein LarC"/>
    <property type="match status" value="1"/>
</dbReference>
<dbReference type="PANTHER" id="PTHR36566">
    <property type="entry name" value="NICKEL INSERTION PROTEIN-RELATED"/>
    <property type="match status" value="1"/>
</dbReference>
<dbReference type="Proteomes" id="UP000324298">
    <property type="component" value="Unassembled WGS sequence"/>
</dbReference>
<evidence type="ECO:0000256" key="2">
    <source>
        <dbReference type="HAMAP-Rule" id="MF_01074"/>
    </source>
</evidence>
<sequence>MTIVYFDCYAGISGDMTVGALLDLGVPLEHLQAELAKLPLPPGSYVLSTSRAERRHIPALKFDVAVHDHHTHRHYGGIDAMIAESSLADSVKERARRIFRRLAEAEATVHGVPLDEVHFHEVGAVDSIVDIVGTAICLDYLGVTEVSAAALPLGGGFVETAHGRLPVPAPATAELLHGLAVHGDCGDGERVTPTGAAIIAALAAGTGQRPAMRLERIGSGAGGKDFSDCPNILRAFLGTVEKAAGGDDPVMVAETNIDDSTPEVLGYVMERLFEEGALDVFFTPVQMKKNRPATQLSFLCRPEELENLARLVLAETSAIGLRHYPAGRIVLERRVEELQTPLGPVRFKLVSDGGLLLRAAPEYEDCRRIARERGIPCREVMEQVVAWRQAGGGAS</sequence>
<comment type="caution">
    <text evidence="3">The sequence shown here is derived from an EMBL/GenBank/DDBJ whole genome shotgun (WGS) entry which is preliminary data.</text>
</comment>
<gene>
    <name evidence="3" type="primary">larC</name>
    <name evidence="3" type="ORF">ET418_09225</name>
</gene>
<dbReference type="InterPro" id="IPR002822">
    <property type="entry name" value="Ni_insertion"/>
</dbReference>